<dbReference type="AlphaFoldDB" id="A0A9D1L220"/>
<dbReference type="SUPFAM" id="SSF53613">
    <property type="entry name" value="Ribokinase-like"/>
    <property type="match status" value="1"/>
</dbReference>
<dbReference type="GO" id="GO:0016301">
    <property type="term" value="F:kinase activity"/>
    <property type="evidence" value="ECO:0007669"/>
    <property type="project" value="UniProtKB-KW"/>
</dbReference>
<gene>
    <name evidence="5" type="ORF">IAD15_11780</name>
</gene>
<dbReference type="Proteomes" id="UP000824175">
    <property type="component" value="Unassembled WGS sequence"/>
</dbReference>
<keyword evidence="2" id="KW-0808">Transferase</keyword>
<feature type="domain" description="Carbohydrate kinase PfkB" evidence="4">
    <location>
        <begin position="1"/>
        <end position="272"/>
    </location>
</feature>
<reference evidence="5" key="2">
    <citation type="journal article" date="2021" name="PeerJ">
        <title>Extensive microbial diversity within the chicken gut microbiome revealed by metagenomics and culture.</title>
        <authorList>
            <person name="Gilroy R."/>
            <person name="Ravi A."/>
            <person name="Getino M."/>
            <person name="Pursley I."/>
            <person name="Horton D.L."/>
            <person name="Alikhan N.F."/>
            <person name="Baker D."/>
            <person name="Gharbi K."/>
            <person name="Hall N."/>
            <person name="Watson M."/>
            <person name="Adriaenssens E.M."/>
            <person name="Foster-Nyarko E."/>
            <person name="Jarju S."/>
            <person name="Secka A."/>
            <person name="Antonio M."/>
            <person name="Oren A."/>
            <person name="Chaudhuri R.R."/>
            <person name="La Ragione R."/>
            <person name="Hildebrand F."/>
            <person name="Pallen M.J."/>
        </authorList>
    </citation>
    <scope>NUCLEOTIDE SEQUENCE</scope>
    <source>
        <strain evidence="5">CHK195-11698</strain>
    </source>
</reference>
<dbReference type="PANTHER" id="PTHR43085">
    <property type="entry name" value="HEXOKINASE FAMILY MEMBER"/>
    <property type="match status" value="1"/>
</dbReference>
<evidence type="ECO:0000259" key="4">
    <source>
        <dbReference type="Pfam" id="PF00294"/>
    </source>
</evidence>
<accession>A0A9D1L220</accession>
<evidence type="ECO:0000256" key="1">
    <source>
        <dbReference type="ARBA" id="ARBA00010688"/>
    </source>
</evidence>
<sequence>MSSVAVLGTACLDRVIVARENGKLNFQTTTQVIETDSFGGSMHNIAFHLGVLGLDCHFISKFGNDVTSQALINDMETHGVKVHPTILDAPCPVFTCLQDDEKKMYVSSVDPRYFYHDEDEIPFRELSTCQWGITDNNDPRFLKRLLQASPNTRWIMNARQFDWQLMPLLEGYILNREEAARYCPGLDQDAFAAKALAAGLKWIVITMDKDGLTYYDHQVSRHFDSLTGGPGVTLGCGDAFSSGLLYALSLGKTPLAAVPYGLKASAIIYKLPTATSLSITQIK</sequence>
<dbReference type="InterPro" id="IPR029056">
    <property type="entry name" value="Ribokinase-like"/>
</dbReference>
<keyword evidence="3 5" id="KW-0418">Kinase</keyword>
<name>A0A9D1L220_9FIRM</name>
<evidence type="ECO:0000256" key="3">
    <source>
        <dbReference type="ARBA" id="ARBA00022777"/>
    </source>
</evidence>
<evidence type="ECO:0000313" key="6">
    <source>
        <dbReference type="Proteomes" id="UP000824175"/>
    </source>
</evidence>
<dbReference type="InterPro" id="IPR011611">
    <property type="entry name" value="PfkB_dom"/>
</dbReference>
<dbReference type="PANTHER" id="PTHR43085:SF57">
    <property type="entry name" value="CARBOHYDRATE KINASE PFKB DOMAIN-CONTAINING PROTEIN"/>
    <property type="match status" value="1"/>
</dbReference>
<proteinExistence type="inferred from homology"/>
<protein>
    <submittedName>
        <fullName evidence="5">Carbohydrate kinase family protein</fullName>
    </submittedName>
</protein>
<evidence type="ECO:0000256" key="2">
    <source>
        <dbReference type="ARBA" id="ARBA00022679"/>
    </source>
</evidence>
<dbReference type="Pfam" id="PF00294">
    <property type="entry name" value="PfkB"/>
    <property type="match status" value="1"/>
</dbReference>
<dbReference type="Gene3D" id="3.40.1190.20">
    <property type="match status" value="1"/>
</dbReference>
<organism evidence="5 6">
    <name type="scientific">Candidatus Fimiplasma intestinipullorum</name>
    <dbReference type="NCBI Taxonomy" id="2840825"/>
    <lineage>
        <taxon>Bacteria</taxon>
        <taxon>Bacillati</taxon>
        <taxon>Bacillota</taxon>
        <taxon>Clostridia</taxon>
        <taxon>Eubacteriales</taxon>
        <taxon>Candidatus Fimiplasma</taxon>
    </lineage>
</organism>
<dbReference type="InterPro" id="IPR050306">
    <property type="entry name" value="PfkB_Carbo_kinase"/>
</dbReference>
<reference evidence="5" key="1">
    <citation type="submission" date="2020-10" db="EMBL/GenBank/DDBJ databases">
        <authorList>
            <person name="Gilroy R."/>
        </authorList>
    </citation>
    <scope>NUCLEOTIDE SEQUENCE</scope>
    <source>
        <strain evidence="5">CHK195-11698</strain>
    </source>
</reference>
<comment type="caution">
    <text evidence="5">The sequence shown here is derived from an EMBL/GenBank/DDBJ whole genome shotgun (WGS) entry which is preliminary data.</text>
</comment>
<evidence type="ECO:0000313" key="5">
    <source>
        <dbReference type="EMBL" id="HIU14726.1"/>
    </source>
</evidence>
<dbReference type="EMBL" id="DVMJ01000109">
    <property type="protein sequence ID" value="HIU14726.1"/>
    <property type="molecule type" value="Genomic_DNA"/>
</dbReference>
<comment type="similarity">
    <text evidence="1">Belongs to the carbohydrate kinase PfkB family.</text>
</comment>